<dbReference type="EMBL" id="WNWS01000170">
    <property type="protein sequence ID" value="KAE9976640.1"/>
    <property type="molecule type" value="Genomic_DNA"/>
</dbReference>
<reference evidence="2 4" key="1">
    <citation type="submission" date="2018-12" db="EMBL/GenBank/DDBJ databases">
        <title>Venturia inaequalis Genome Resource.</title>
        <authorList>
            <person name="Lichtner F.J."/>
        </authorList>
    </citation>
    <scope>NUCLEOTIDE SEQUENCE [LARGE SCALE GENOMIC DNA]</scope>
    <source>
        <strain evidence="2 4">120213</strain>
        <strain evidence="3 5">DMI_063113</strain>
    </source>
</reference>
<keyword evidence="5" id="KW-1185">Reference proteome</keyword>
<dbReference type="Proteomes" id="UP000447873">
    <property type="component" value="Unassembled WGS sequence"/>
</dbReference>
<evidence type="ECO:0000313" key="3">
    <source>
        <dbReference type="EMBL" id="KAE9993624.1"/>
    </source>
</evidence>
<accession>A0A8H3UUP1</accession>
<evidence type="ECO:0000313" key="5">
    <source>
        <dbReference type="Proteomes" id="UP000490939"/>
    </source>
</evidence>
<name>A0A8H3UUP1_VENIN</name>
<dbReference type="EMBL" id="WNWR01000025">
    <property type="protein sequence ID" value="KAE9993624.1"/>
    <property type="molecule type" value="Genomic_DNA"/>
</dbReference>
<sequence>MSSKAHAVSVAENDIEGSNPASQNGQCVGPASTAPKKPSAQSMSTSSPSNVKKMRVPRGTCKTCRLQEGRAPPSCLRELLWPPMPWGCILEIFDCIDPDVEL</sequence>
<evidence type="ECO:0000313" key="2">
    <source>
        <dbReference type="EMBL" id="KAE9976640.1"/>
    </source>
</evidence>
<dbReference type="Proteomes" id="UP000490939">
    <property type="component" value="Unassembled WGS sequence"/>
</dbReference>
<protein>
    <submittedName>
        <fullName evidence="2">Uncharacterized protein</fullName>
    </submittedName>
</protein>
<feature type="compositionally biased region" description="Low complexity" evidence="1">
    <location>
        <begin position="39"/>
        <end position="49"/>
    </location>
</feature>
<proteinExistence type="predicted"/>
<gene>
    <name evidence="3" type="ORF">EG327_004145</name>
    <name evidence="2" type="ORF">EG328_002538</name>
</gene>
<evidence type="ECO:0000313" key="4">
    <source>
        <dbReference type="Proteomes" id="UP000447873"/>
    </source>
</evidence>
<evidence type="ECO:0000256" key="1">
    <source>
        <dbReference type="SAM" id="MobiDB-lite"/>
    </source>
</evidence>
<comment type="caution">
    <text evidence="2">The sequence shown here is derived from an EMBL/GenBank/DDBJ whole genome shotgun (WGS) entry which is preliminary data.</text>
</comment>
<feature type="region of interest" description="Disordered" evidence="1">
    <location>
        <begin position="1"/>
        <end position="56"/>
    </location>
</feature>
<dbReference type="AlphaFoldDB" id="A0A8H3UUP1"/>
<organism evidence="2 4">
    <name type="scientific">Venturia inaequalis</name>
    <name type="common">Apple scab fungus</name>
    <dbReference type="NCBI Taxonomy" id="5025"/>
    <lineage>
        <taxon>Eukaryota</taxon>
        <taxon>Fungi</taxon>
        <taxon>Dikarya</taxon>
        <taxon>Ascomycota</taxon>
        <taxon>Pezizomycotina</taxon>
        <taxon>Dothideomycetes</taxon>
        <taxon>Pleosporomycetidae</taxon>
        <taxon>Venturiales</taxon>
        <taxon>Venturiaceae</taxon>
        <taxon>Venturia</taxon>
    </lineage>
</organism>